<dbReference type="EMBL" id="CM047591">
    <property type="protein sequence ID" value="KAI9918301.1"/>
    <property type="molecule type" value="Genomic_DNA"/>
</dbReference>
<accession>A0ACC0WJU7</accession>
<reference evidence="1 2" key="1">
    <citation type="journal article" date="2022" name="bioRxiv">
        <title>The genome of the oomycete Peronosclerospora sorghi, a cosmopolitan pathogen of maize and sorghum, is inflated with dispersed pseudogenes.</title>
        <authorList>
            <person name="Fletcher K."/>
            <person name="Martin F."/>
            <person name="Isakeit T."/>
            <person name="Cavanaugh K."/>
            <person name="Magill C."/>
            <person name="Michelmore R."/>
        </authorList>
    </citation>
    <scope>NUCLEOTIDE SEQUENCE [LARGE SCALE GENOMIC DNA]</scope>
    <source>
        <strain evidence="1">P6</strain>
    </source>
</reference>
<sequence length="70" mass="8014">MRPTSYTFLRAYVFNRNFLVAVQAQVVPDVTAISTIETQLKKYPSQQPVSSYARSRTFVPLLQYSVIVDL</sequence>
<name>A0ACC0WJU7_9STRA</name>
<gene>
    <name evidence="1" type="ORF">PsorP6_011358</name>
</gene>
<keyword evidence="2" id="KW-1185">Reference proteome</keyword>
<protein>
    <submittedName>
        <fullName evidence="1">Uncharacterized protein</fullName>
    </submittedName>
</protein>
<evidence type="ECO:0000313" key="1">
    <source>
        <dbReference type="EMBL" id="KAI9918301.1"/>
    </source>
</evidence>
<dbReference type="Proteomes" id="UP001163321">
    <property type="component" value="Chromosome 12"/>
</dbReference>
<comment type="caution">
    <text evidence="1">The sequence shown here is derived from an EMBL/GenBank/DDBJ whole genome shotgun (WGS) entry which is preliminary data.</text>
</comment>
<organism evidence="1 2">
    <name type="scientific">Peronosclerospora sorghi</name>
    <dbReference type="NCBI Taxonomy" id="230839"/>
    <lineage>
        <taxon>Eukaryota</taxon>
        <taxon>Sar</taxon>
        <taxon>Stramenopiles</taxon>
        <taxon>Oomycota</taxon>
        <taxon>Peronosporomycetes</taxon>
        <taxon>Peronosporales</taxon>
        <taxon>Peronosporaceae</taxon>
        <taxon>Peronosclerospora</taxon>
    </lineage>
</organism>
<proteinExistence type="predicted"/>
<evidence type="ECO:0000313" key="2">
    <source>
        <dbReference type="Proteomes" id="UP001163321"/>
    </source>
</evidence>